<proteinExistence type="predicted"/>
<dbReference type="EMBL" id="GBXM01068500">
    <property type="protein sequence ID" value="JAH40077.1"/>
    <property type="molecule type" value="Transcribed_RNA"/>
</dbReference>
<reference evidence="1" key="2">
    <citation type="journal article" date="2015" name="Fish Shellfish Immunol.">
        <title>Early steps in the European eel (Anguilla anguilla)-Vibrio vulnificus interaction in the gills: Role of the RtxA13 toxin.</title>
        <authorList>
            <person name="Callol A."/>
            <person name="Pajuelo D."/>
            <person name="Ebbesson L."/>
            <person name="Teles M."/>
            <person name="MacKenzie S."/>
            <person name="Amaro C."/>
        </authorList>
    </citation>
    <scope>NUCLEOTIDE SEQUENCE</scope>
</reference>
<protein>
    <submittedName>
        <fullName evidence="1">Uncharacterized protein</fullName>
    </submittedName>
</protein>
<dbReference type="AlphaFoldDB" id="A0A0E9SFQ2"/>
<name>A0A0E9SFQ2_ANGAN</name>
<evidence type="ECO:0000313" key="1">
    <source>
        <dbReference type="EMBL" id="JAH40077.1"/>
    </source>
</evidence>
<reference evidence="1" key="1">
    <citation type="submission" date="2014-11" db="EMBL/GenBank/DDBJ databases">
        <authorList>
            <person name="Amaro Gonzalez C."/>
        </authorList>
    </citation>
    <scope>NUCLEOTIDE SEQUENCE</scope>
</reference>
<accession>A0A0E9SFQ2</accession>
<organism evidence="1">
    <name type="scientific">Anguilla anguilla</name>
    <name type="common">European freshwater eel</name>
    <name type="synonym">Muraena anguilla</name>
    <dbReference type="NCBI Taxonomy" id="7936"/>
    <lineage>
        <taxon>Eukaryota</taxon>
        <taxon>Metazoa</taxon>
        <taxon>Chordata</taxon>
        <taxon>Craniata</taxon>
        <taxon>Vertebrata</taxon>
        <taxon>Euteleostomi</taxon>
        <taxon>Actinopterygii</taxon>
        <taxon>Neopterygii</taxon>
        <taxon>Teleostei</taxon>
        <taxon>Anguilliformes</taxon>
        <taxon>Anguillidae</taxon>
        <taxon>Anguilla</taxon>
    </lineage>
</organism>
<sequence length="37" mass="4210">MTRICYISSLHLSNDPWAQGITGEGFLLFIPSFFFSL</sequence>